<dbReference type="GO" id="GO:0016757">
    <property type="term" value="F:glycosyltransferase activity"/>
    <property type="evidence" value="ECO:0007669"/>
    <property type="project" value="UniProtKB-KW"/>
</dbReference>
<dbReference type="Proteomes" id="UP000278962">
    <property type="component" value="Unassembled WGS sequence"/>
</dbReference>
<name>A0A660LGB0_9ACTN</name>
<evidence type="ECO:0000313" key="7">
    <source>
        <dbReference type="Proteomes" id="UP000278962"/>
    </source>
</evidence>
<comment type="caution">
    <text evidence="6">The sequence shown here is derived from an EMBL/GenBank/DDBJ whole genome shotgun (WGS) entry which is preliminary data.</text>
</comment>
<proteinExistence type="inferred from homology"/>
<dbReference type="InterPro" id="IPR029044">
    <property type="entry name" value="Nucleotide-diphossugar_trans"/>
</dbReference>
<dbReference type="EMBL" id="RBIL01000001">
    <property type="protein sequence ID" value="RKQ92863.1"/>
    <property type="molecule type" value="Genomic_DNA"/>
</dbReference>
<dbReference type="InterPro" id="IPR001173">
    <property type="entry name" value="Glyco_trans_2-like"/>
</dbReference>
<evidence type="ECO:0000259" key="5">
    <source>
        <dbReference type="Pfam" id="PF00535"/>
    </source>
</evidence>
<keyword evidence="4" id="KW-0808">Transferase</keyword>
<accession>A0A660LGB0</accession>
<evidence type="ECO:0000256" key="1">
    <source>
        <dbReference type="ARBA" id="ARBA00004776"/>
    </source>
</evidence>
<comment type="pathway">
    <text evidence="1">Cell wall biogenesis; cell wall polysaccharide biosynthesis.</text>
</comment>
<dbReference type="Pfam" id="PF00535">
    <property type="entry name" value="Glycos_transf_2"/>
    <property type="match status" value="1"/>
</dbReference>
<dbReference type="RefSeq" id="WP_121250636.1">
    <property type="nucleotide sequence ID" value="NZ_RBIL01000001.1"/>
</dbReference>
<dbReference type="CDD" id="cd04186">
    <property type="entry name" value="GT_2_like_c"/>
    <property type="match status" value="1"/>
</dbReference>
<feature type="domain" description="Glycosyltransferase 2-like" evidence="5">
    <location>
        <begin position="14"/>
        <end position="177"/>
    </location>
</feature>
<dbReference type="AlphaFoldDB" id="A0A660LGB0"/>
<dbReference type="SUPFAM" id="SSF53448">
    <property type="entry name" value="Nucleotide-diphospho-sugar transferases"/>
    <property type="match status" value="1"/>
</dbReference>
<evidence type="ECO:0000256" key="3">
    <source>
        <dbReference type="ARBA" id="ARBA00022676"/>
    </source>
</evidence>
<reference evidence="6 7" key="1">
    <citation type="submission" date="2018-10" db="EMBL/GenBank/DDBJ databases">
        <title>Genomic Encyclopedia of Archaeal and Bacterial Type Strains, Phase II (KMG-II): from individual species to whole genera.</title>
        <authorList>
            <person name="Goeker M."/>
        </authorList>
    </citation>
    <scope>NUCLEOTIDE SEQUENCE [LARGE SCALE GENOMIC DNA]</scope>
    <source>
        <strain evidence="6 7">DSM 14954</strain>
    </source>
</reference>
<dbReference type="OrthoDB" id="9771846at2"/>
<gene>
    <name evidence="6" type="ORF">C8N24_2719</name>
</gene>
<evidence type="ECO:0000256" key="2">
    <source>
        <dbReference type="ARBA" id="ARBA00006739"/>
    </source>
</evidence>
<dbReference type="Gene3D" id="3.90.550.10">
    <property type="entry name" value="Spore Coat Polysaccharide Biosynthesis Protein SpsA, Chain A"/>
    <property type="match status" value="1"/>
</dbReference>
<dbReference type="PANTHER" id="PTHR43179">
    <property type="entry name" value="RHAMNOSYLTRANSFERASE WBBL"/>
    <property type="match status" value="1"/>
</dbReference>
<keyword evidence="7" id="KW-1185">Reference proteome</keyword>
<evidence type="ECO:0000256" key="4">
    <source>
        <dbReference type="ARBA" id="ARBA00022679"/>
    </source>
</evidence>
<organism evidence="6 7">
    <name type="scientific">Solirubrobacter pauli</name>
    <dbReference type="NCBI Taxonomy" id="166793"/>
    <lineage>
        <taxon>Bacteria</taxon>
        <taxon>Bacillati</taxon>
        <taxon>Actinomycetota</taxon>
        <taxon>Thermoleophilia</taxon>
        <taxon>Solirubrobacterales</taxon>
        <taxon>Solirubrobacteraceae</taxon>
        <taxon>Solirubrobacter</taxon>
    </lineage>
</organism>
<protein>
    <recommendedName>
        <fullName evidence="5">Glycosyltransferase 2-like domain-containing protein</fullName>
    </recommendedName>
</protein>
<comment type="similarity">
    <text evidence="2">Belongs to the glycosyltransferase 2 family.</text>
</comment>
<keyword evidence="3" id="KW-0328">Glycosyltransferase</keyword>
<sequence length="315" mass="34248">MSAQAGGGPRVTAIVPSWNGRDMLDLILPTLEGERVLVVDNGSTDGSVEHVRDAYPWVELLALPANVGFAPAVNAGIAAADTEYVALLNNDMTVEPGCLEALARALDSHPEAGSATAKMLMLREPGVVDGAGDTLTWFGGPWRRGHGTPDDGRWDEPGEVLSACGGAALYRRTALDAVGPFDDSFFAYLEDVDWGVRAQLQGWRCRYVPSAVVNHLGGATSKRMGQLEAYLIHRNLIALVLKTFPPRRLALLAPVLLAYQAWLLAQGIRAGRGRTVLRAWRDAGRRLPSTLRARREVQSRRTSDLRHALTWRPSE</sequence>
<evidence type="ECO:0000313" key="6">
    <source>
        <dbReference type="EMBL" id="RKQ92863.1"/>
    </source>
</evidence>
<dbReference type="PANTHER" id="PTHR43179:SF12">
    <property type="entry name" value="GALACTOFURANOSYLTRANSFERASE GLFT2"/>
    <property type="match status" value="1"/>
</dbReference>